<dbReference type="InterPro" id="IPR046467">
    <property type="entry name" value="PHL_dom"/>
</dbReference>
<evidence type="ECO:0000259" key="2">
    <source>
        <dbReference type="Pfam" id="PF12090"/>
    </source>
</evidence>
<feature type="region of interest" description="Disordered" evidence="1">
    <location>
        <begin position="14"/>
        <end position="57"/>
    </location>
</feature>
<feature type="region of interest" description="Disordered" evidence="1">
    <location>
        <begin position="507"/>
        <end position="575"/>
    </location>
</feature>
<dbReference type="GO" id="GO:0003712">
    <property type="term" value="F:transcription coregulator activity"/>
    <property type="evidence" value="ECO:0007669"/>
    <property type="project" value="InterPro"/>
</dbReference>
<dbReference type="EMBL" id="CP136892">
    <property type="protein sequence ID" value="WOL02880.1"/>
    <property type="molecule type" value="Genomic_DNA"/>
</dbReference>
<dbReference type="Pfam" id="PF20474">
    <property type="entry name" value="PHL"/>
    <property type="match status" value="1"/>
</dbReference>
<feature type="compositionally biased region" description="Polar residues" evidence="1">
    <location>
        <begin position="532"/>
        <end position="546"/>
    </location>
</feature>
<accession>A0AAQ3QBW6</accession>
<feature type="domain" description="PHL" evidence="3">
    <location>
        <begin position="693"/>
        <end position="790"/>
    </location>
</feature>
<dbReference type="InterPro" id="IPR021950">
    <property type="entry name" value="Spt20"/>
</dbReference>
<feature type="compositionally biased region" description="Polar residues" evidence="1">
    <location>
        <begin position="395"/>
        <end position="404"/>
    </location>
</feature>
<dbReference type="Pfam" id="PF12090">
    <property type="entry name" value="Spt20_SEP"/>
    <property type="match status" value="1"/>
</dbReference>
<dbReference type="PANTHER" id="PTHR13526:SF8">
    <property type="entry name" value="TRANSCRIPTION FACTOR SPT20 HOMOLOG"/>
    <property type="match status" value="1"/>
</dbReference>
<dbReference type="GO" id="GO:0000124">
    <property type="term" value="C:SAGA complex"/>
    <property type="evidence" value="ECO:0007669"/>
    <property type="project" value="InterPro"/>
</dbReference>
<feature type="region of interest" description="Disordered" evidence="1">
    <location>
        <begin position="369"/>
        <end position="420"/>
    </location>
</feature>
<gene>
    <name evidence="4" type="ORF">Cni_G11599</name>
</gene>
<dbReference type="AlphaFoldDB" id="A0AAQ3QBW6"/>
<keyword evidence="5" id="KW-1185">Reference proteome</keyword>
<dbReference type="InterPro" id="IPR046468">
    <property type="entry name" value="Spt20-like_SEP"/>
</dbReference>
<proteinExistence type="predicted"/>
<name>A0AAQ3QBW6_9LILI</name>
<reference evidence="4 5" key="1">
    <citation type="submission" date="2023-10" db="EMBL/GenBank/DDBJ databases">
        <title>Chromosome-scale genome assembly provides insights into flower coloration mechanisms of Canna indica.</title>
        <authorList>
            <person name="Li C."/>
        </authorList>
    </citation>
    <scope>NUCLEOTIDE SEQUENCE [LARGE SCALE GENOMIC DNA]</scope>
    <source>
        <tissue evidence="4">Flower</tissue>
    </source>
</reference>
<sequence>MGVSFKIARVGSRYRPRIPPVTNPPNSADGDAESAAPLIGDRATDPPRNEDAEVSFSGLDDKTSGFSHFTTMKGNKSHGTDHEASFSLNLYPNGFFIGKPIEGMLLPLLQDIPELLHPYDRASKLLFSAIENGWLPGDIFDDLPCKYNNGTLFCEIWDFRSSMSKLEYKECNSSCDEFPKVQKVCLRMGFENVVKDMHLISNASWTYNDLLQVESQIIKFLNPKLYLSTKPSLDRLCKTSASELDLGIFKRRLTTEPHDKPEFDCEPVTVDHLNRGVIENLKPQTSDFPDGALSCAQNTVCRSTSLIETDSGQNSTAFTLASQPCKVSDIGCSVSNTNISAVVPSVLFPPDKNRKDSFLHTRYNATCGKRNQFHPESARSSAVKRQKNGLPISDPPQQVKNSSPGPEDQNRVNISQKQQDIRVSEHVDISNQPCHPKDESSTIIAPEIEVQMISHLSGAEKNTVKEKPTETKVSCSQDERKGKEECLYNVGDKKSRQQLSFRKFLSHPQCDNDLSGMKQLKENTTRKRKLTKGSQVSSDSLHQSQPFHFGRKQRASLGTPRSVFPEVSDTKLRPGDSIVDHAASVETGSVTSASNSSLKDANGISNPASTTATCIHGISNSSLTGIVPPPPPALSEANNVSALLERFSKIGMITQRYGLNSKKNKVDNHLNRKLSPRSLLPPVRFLVPEDSETGASKNTWKTRMLTYKRAQFFFTGNSFPFLASESWCKLVLARADELSDHQVVAEIFYLTEGKHFHVALLPTHFYADLFSAQFTSLMENDGYELVNDQLMDSSFTTYNYFSGSSIHNGSSGFRSLPITTAEMDHSSRITTPTVENAMHFNQFPPQKFLLPTAMPSFNLTRPPKKEFPSDASFMQQQISNGLKSMPLHEKILNSPGLLPLMPLQQCPRQSHGILQNNAATVKSAGDIVGAEHHVSSATLKQISATNNSCFPFINKGTVETTQAIDVAKIMQMQKLGMDIDLAIRHLSNGSGSTLTGASLRTNVYPFQGRGKSPLLFNKPSTESCNSTYLPQHQLPLDPRQSLLNPHQLHQMGTQQRNVPVISQSREATSVGHQQFLRVEGRQVGSSIANIGSPQLSAQTVGSAGSITNSPVDSAVVKEDNINKDTV</sequence>
<feature type="domain" description="Spt20-like SEP" evidence="2">
    <location>
        <begin position="81"/>
        <end position="236"/>
    </location>
</feature>
<dbReference type="Proteomes" id="UP001327560">
    <property type="component" value="Chromosome 3"/>
</dbReference>
<evidence type="ECO:0000313" key="5">
    <source>
        <dbReference type="Proteomes" id="UP001327560"/>
    </source>
</evidence>
<dbReference type="GO" id="GO:0006357">
    <property type="term" value="P:regulation of transcription by RNA polymerase II"/>
    <property type="evidence" value="ECO:0007669"/>
    <property type="project" value="TreeGrafter"/>
</dbReference>
<evidence type="ECO:0000313" key="4">
    <source>
        <dbReference type="EMBL" id="WOL02880.1"/>
    </source>
</evidence>
<evidence type="ECO:0000259" key="3">
    <source>
        <dbReference type="Pfam" id="PF20474"/>
    </source>
</evidence>
<evidence type="ECO:0000256" key="1">
    <source>
        <dbReference type="SAM" id="MobiDB-lite"/>
    </source>
</evidence>
<dbReference type="PANTHER" id="PTHR13526">
    <property type="entry name" value="TRANSCRIPTION FACTOR SPT20 HOMOLOG"/>
    <property type="match status" value="1"/>
</dbReference>
<organism evidence="4 5">
    <name type="scientific">Canna indica</name>
    <name type="common">Indian-shot</name>
    <dbReference type="NCBI Taxonomy" id="4628"/>
    <lineage>
        <taxon>Eukaryota</taxon>
        <taxon>Viridiplantae</taxon>
        <taxon>Streptophyta</taxon>
        <taxon>Embryophyta</taxon>
        <taxon>Tracheophyta</taxon>
        <taxon>Spermatophyta</taxon>
        <taxon>Magnoliopsida</taxon>
        <taxon>Liliopsida</taxon>
        <taxon>Zingiberales</taxon>
        <taxon>Cannaceae</taxon>
        <taxon>Canna</taxon>
    </lineage>
</organism>
<protein>
    <submittedName>
        <fullName evidence="4">Uncharacterized protein</fullName>
    </submittedName>
</protein>
<feature type="compositionally biased region" description="Basic and acidic residues" evidence="1">
    <location>
        <begin position="42"/>
        <end position="51"/>
    </location>
</feature>